<reference evidence="1 3" key="1">
    <citation type="submission" date="2014-08" db="EMBL/GenBank/DDBJ databases">
        <title>Porphyromonas gulae strain:COT-052_OH1451 Genome sequencing.</title>
        <authorList>
            <person name="Wallis C."/>
            <person name="Deusch O."/>
            <person name="O'Flynn C."/>
            <person name="Davis I."/>
            <person name="Jospin G."/>
            <person name="Darling A.E."/>
            <person name="Coil D.A."/>
            <person name="Alexiev A."/>
            <person name="Horsfall A."/>
            <person name="Kirkwood N."/>
            <person name="Harris S."/>
            <person name="Eisen J.A."/>
        </authorList>
    </citation>
    <scope>NUCLEOTIDE SEQUENCE [LARGE SCALE GENOMIC DNA]</scope>
    <source>
        <strain evidence="3">COT-052 OH1451</strain>
        <strain evidence="1">COT-052_OH1451</strain>
    </source>
</reference>
<dbReference type="PATRIC" id="fig|111105.18.peg.635"/>
<proteinExistence type="predicted"/>
<dbReference type="InterPro" id="IPR027848">
    <property type="entry name" value="DUF4494"/>
</dbReference>
<dbReference type="eggNOG" id="ENOG502ZVB7">
    <property type="taxonomic scope" value="Bacteria"/>
</dbReference>
<gene>
    <name evidence="1" type="ORF">HR08_05375</name>
    <name evidence="2" type="ORF">HR15_05565</name>
</gene>
<evidence type="ECO:0000313" key="3">
    <source>
        <dbReference type="Proteomes" id="UP000030130"/>
    </source>
</evidence>
<protein>
    <submittedName>
        <fullName evidence="1">Phage tail protein</fullName>
    </submittedName>
</protein>
<evidence type="ECO:0000313" key="4">
    <source>
        <dbReference type="Proteomes" id="UP000030146"/>
    </source>
</evidence>
<dbReference type="OrthoDB" id="954784at2"/>
<dbReference type="STRING" id="111105.HR09_09265"/>
<sequence>MAAWFECKVTYEKVADNGMPKKVVESYLVDADSFTLAEAKMIEEITPFVSMGEFNISNIRKVNYAELFLNEDDKCDRYYRCKVLYVTIDEKNGVEKKTPAFMLVKSDSLPNAVAELEKQMGKGLADYEIASVSETALMDVFQYMPAK</sequence>
<name>A0A099WW35_9PORP</name>
<accession>A0A099WW35</accession>
<dbReference type="RefSeq" id="WP_018965285.1">
    <property type="nucleotide sequence ID" value="NZ_CALUCC010000007.1"/>
</dbReference>
<evidence type="ECO:0000313" key="1">
    <source>
        <dbReference type="EMBL" id="KGN85716.1"/>
    </source>
</evidence>
<dbReference type="EMBL" id="JRAI01000049">
    <property type="protein sequence ID" value="KGN85716.1"/>
    <property type="molecule type" value="Genomic_DNA"/>
</dbReference>
<dbReference type="GeneID" id="57239044"/>
<dbReference type="Proteomes" id="UP000030130">
    <property type="component" value="Unassembled WGS sequence"/>
</dbReference>
<reference evidence="2 4" key="2">
    <citation type="submission" date="2014-08" db="EMBL/GenBank/DDBJ databases">
        <title>Porphyromonas gulae strain:COT-052_OH3439 Genome sequencing.</title>
        <authorList>
            <person name="Wallis C."/>
            <person name="Deusch O."/>
            <person name="O'Flynn C."/>
            <person name="Davis I."/>
            <person name="Jospin G."/>
            <person name="Darling A.E."/>
            <person name="Coil D.A."/>
            <person name="Alexiev A."/>
            <person name="Horsfall A."/>
            <person name="Kirkwood N."/>
            <person name="Harris S."/>
            <person name="Eisen J.A."/>
        </authorList>
    </citation>
    <scope>NUCLEOTIDE SEQUENCE [LARGE SCALE GENOMIC DNA]</scope>
    <source>
        <strain evidence="4">COT-052 OH3439</strain>
        <strain evidence="2">COT-052_OH3439</strain>
    </source>
</reference>
<keyword evidence="4" id="KW-1185">Reference proteome</keyword>
<dbReference type="Proteomes" id="UP000030146">
    <property type="component" value="Unassembled WGS sequence"/>
</dbReference>
<dbReference type="Pfam" id="PF14902">
    <property type="entry name" value="DUF4494"/>
    <property type="match status" value="1"/>
</dbReference>
<dbReference type="AlphaFoldDB" id="A0A099WW35"/>
<dbReference type="EMBL" id="JRAK01000080">
    <property type="protein sequence ID" value="KGN87901.1"/>
    <property type="molecule type" value="Genomic_DNA"/>
</dbReference>
<organism evidence="1 3">
    <name type="scientific">Porphyromonas gulae</name>
    <dbReference type="NCBI Taxonomy" id="111105"/>
    <lineage>
        <taxon>Bacteria</taxon>
        <taxon>Pseudomonadati</taxon>
        <taxon>Bacteroidota</taxon>
        <taxon>Bacteroidia</taxon>
        <taxon>Bacteroidales</taxon>
        <taxon>Porphyromonadaceae</taxon>
        <taxon>Porphyromonas</taxon>
    </lineage>
</organism>
<comment type="caution">
    <text evidence="1">The sequence shown here is derived from an EMBL/GenBank/DDBJ whole genome shotgun (WGS) entry which is preliminary data.</text>
</comment>
<evidence type="ECO:0000313" key="2">
    <source>
        <dbReference type="EMBL" id="KGN87901.1"/>
    </source>
</evidence>